<feature type="compositionally biased region" description="Acidic residues" evidence="5">
    <location>
        <begin position="327"/>
        <end position="336"/>
    </location>
</feature>
<dbReference type="RefSeq" id="WP_264503801.1">
    <property type="nucleotide sequence ID" value="NZ_JAPDDS010000025.1"/>
</dbReference>
<dbReference type="InterPro" id="IPR053180">
    <property type="entry name" value="Ca-binding_acidic-repeat"/>
</dbReference>
<feature type="region of interest" description="Disordered" evidence="5">
    <location>
        <begin position="703"/>
        <end position="746"/>
    </location>
</feature>
<feature type="region of interest" description="Disordered" evidence="5">
    <location>
        <begin position="433"/>
        <end position="473"/>
    </location>
</feature>
<dbReference type="EMBL" id="JAPDDS010000025">
    <property type="protein sequence ID" value="MCW1887845.1"/>
    <property type="molecule type" value="Genomic_DNA"/>
</dbReference>
<dbReference type="PANTHER" id="PTHR37467">
    <property type="entry name" value="EXPORTED CALCIUM-BINDING GLYCOPROTEIN-RELATED"/>
    <property type="match status" value="1"/>
</dbReference>
<organism evidence="7 8">
    <name type="scientific">Luteolibacter flavescens</name>
    <dbReference type="NCBI Taxonomy" id="1859460"/>
    <lineage>
        <taxon>Bacteria</taxon>
        <taxon>Pseudomonadati</taxon>
        <taxon>Verrucomicrobiota</taxon>
        <taxon>Verrucomicrobiia</taxon>
        <taxon>Verrucomicrobiales</taxon>
        <taxon>Verrucomicrobiaceae</taxon>
        <taxon>Luteolibacter</taxon>
    </lineage>
</organism>
<dbReference type="Pfam" id="PF18884">
    <property type="entry name" value="TSP3_bac"/>
    <property type="match status" value="7"/>
</dbReference>
<evidence type="ECO:0000256" key="5">
    <source>
        <dbReference type="SAM" id="MobiDB-lite"/>
    </source>
</evidence>
<feature type="compositionally biased region" description="Acidic residues" evidence="5">
    <location>
        <begin position="775"/>
        <end position="784"/>
    </location>
</feature>
<proteinExistence type="predicted"/>
<accession>A0ABT3FXW2</accession>
<feature type="compositionally biased region" description="Low complexity" evidence="5">
    <location>
        <begin position="337"/>
        <end position="346"/>
    </location>
</feature>
<evidence type="ECO:0000313" key="7">
    <source>
        <dbReference type="EMBL" id="MCW1887845.1"/>
    </source>
</evidence>
<dbReference type="PANTHER" id="PTHR37467:SF1">
    <property type="entry name" value="EXPORTED CALCIUM-BINDING GLYCOPROTEIN"/>
    <property type="match status" value="1"/>
</dbReference>
<evidence type="ECO:0000313" key="8">
    <source>
        <dbReference type="Proteomes" id="UP001207930"/>
    </source>
</evidence>
<evidence type="ECO:0000256" key="3">
    <source>
        <dbReference type="ARBA" id="ARBA00022729"/>
    </source>
</evidence>
<feature type="compositionally biased region" description="Polar residues" evidence="5">
    <location>
        <begin position="308"/>
        <end position="324"/>
    </location>
</feature>
<gene>
    <name evidence="7" type="ORF">OKA04_24110</name>
</gene>
<evidence type="ECO:0000256" key="4">
    <source>
        <dbReference type="ARBA" id="ARBA00022837"/>
    </source>
</evidence>
<feature type="compositionally biased region" description="Polar residues" evidence="5">
    <location>
        <begin position="705"/>
        <end position="715"/>
    </location>
</feature>
<feature type="compositionally biased region" description="Polar residues" evidence="5">
    <location>
        <begin position="789"/>
        <end position="802"/>
    </location>
</feature>
<comment type="caution">
    <text evidence="7">The sequence shown here is derived from an EMBL/GenBank/DDBJ whole genome shotgun (WGS) entry which is preliminary data.</text>
</comment>
<reference evidence="7 8" key="1">
    <citation type="submission" date="2022-10" db="EMBL/GenBank/DDBJ databases">
        <title>Luteolibacter flavescens strain MCCC 1K03193, whole genome shotgun sequencing project.</title>
        <authorList>
            <person name="Zhao G."/>
            <person name="Shen L."/>
        </authorList>
    </citation>
    <scope>NUCLEOTIDE SEQUENCE [LARGE SCALE GENOMIC DNA]</scope>
    <source>
        <strain evidence="7 8">MCCC 1K03193</strain>
    </source>
</reference>
<feature type="compositionally biased region" description="Basic and acidic residues" evidence="5">
    <location>
        <begin position="462"/>
        <end position="473"/>
    </location>
</feature>
<feature type="region of interest" description="Disordered" evidence="5">
    <location>
        <begin position="773"/>
        <end position="802"/>
    </location>
</feature>
<dbReference type="InterPro" id="IPR059100">
    <property type="entry name" value="TSP3_bac"/>
</dbReference>
<feature type="signal peptide" evidence="6">
    <location>
        <begin position="1"/>
        <end position="31"/>
    </location>
</feature>
<feature type="chain" id="PRO_5045564050" description="Calcium-binding protein" evidence="6">
    <location>
        <begin position="32"/>
        <end position="877"/>
    </location>
</feature>
<sequence length="877" mass="91431">MILPDRPNRTPRSSRRAALAILPLCTGLAGAADFPIGVNFSDNTAFHLTAAETAGAEVVHANWNNCIRWGNPLALNNSNGVATPVTVKWDASGAWQTSTAAITGGNNKLMNAYLDSNGAANTTPFDGVFGTGDDKPVVLVTKMDEWMTANNLTSYSVVIYSDGDSSAGDRATKVWLANTLPNSPTNGGDPGLGSDLTSRVNIIDQANYGTAQTFTRVTGTSGVGNYTVFSGLTAPSFYIRIDEAGSNPWRAPLNGFQIIGTDVVEIPDADGDGLPDFWESNHGLDPNDDGSVIFENGASGDPDGDGRTNAQEYNGGVNSTNPQKADTDDDGLDDGQEFLLGTNPLDADSDDDDLPDGWEVDNELDPLDDGSTNVDFGTNGDPDGDGLPNVQEYARKTDPHLADTDGDGYSDLVENGTGVWDGEFFTGTNPLVADTDGDGIKDGDENPELGYLAGVRSGTDPNKSDTDGDGQNDRWEFLLGTDPTLDTSALPTVALNNPSFELPDAAGTFLTQVPTDWSIADAPEADEVFVENITSAALTGGQGLQYAGVQQLGNYIYQTTSVPFAANTTYIVDVASGYRAGFMSGLVEFGLYSSNAIGTPVSAYPGSIDANGVSLNSGNPDADGVLNRLRDASALTTIGSGRLGRVFSFTTGSNPPAGNVVAYIRHANGFRVVFDNIRIIAVPNTIDVDADGLPDAWELAHNLSPRDNGSISVENGPNGDLDGDGSTNAQEFAAGSDPHDYDTDNDGLSDGVETGTGIFVGFDNTGTSPIKFDTDGDGYGDNEEVTAGTDPNNASSYPGSGSGTTLKVTSLSKVGAVFSVTVEGLETTKTYTLARSTTLNGFAPIGTTVTGVTTHTFSDPAAPGGRAFYRVQEVTPP</sequence>
<keyword evidence="4" id="KW-0106">Calcium</keyword>
<keyword evidence="3 6" id="KW-0732">Signal</keyword>
<keyword evidence="8" id="KW-1185">Reference proteome</keyword>
<evidence type="ECO:0000256" key="2">
    <source>
        <dbReference type="ARBA" id="ARBA00022525"/>
    </source>
</evidence>
<protein>
    <recommendedName>
        <fullName evidence="9">Calcium-binding protein</fullName>
    </recommendedName>
</protein>
<comment type="subcellular location">
    <subcellularLocation>
        <location evidence="1">Secreted</location>
    </subcellularLocation>
</comment>
<name>A0ABT3FXW2_9BACT</name>
<keyword evidence="2" id="KW-0964">Secreted</keyword>
<feature type="region of interest" description="Disordered" evidence="5">
    <location>
        <begin position="272"/>
        <end position="355"/>
    </location>
</feature>
<evidence type="ECO:0008006" key="9">
    <source>
        <dbReference type="Google" id="ProtNLM"/>
    </source>
</evidence>
<dbReference type="Proteomes" id="UP001207930">
    <property type="component" value="Unassembled WGS sequence"/>
</dbReference>
<evidence type="ECO:0000256" key="1">
    <source>
        <dbReference type="ARBA" id="ARBA00004613"/>
    </source>
</evidence>
<evidence type="ECO:0000256" key="6">
    <source>
        <dbReference type="SAM" id="SignalP"/>
    </source>
</evidence>